<accession>A0ACC0W281</accession>
<sequence>MDASCILSMAKTSASPSLPIGASLRAHECTPVREKPNNPVPFLELCLTLTTGFRLTLERSVTNPMTAKTTTTIPPMMRIQMTCVDIAELFEF</sequence>
<keyword evidence="2" id="KW-1185">Reference proteome</keyword>
<organism evidence="1 2">
    <name type="scientific">Peronosclerospora sorghi</name>
    <dbReference type="NCBI Taxonomy" id="230839"/>
    <lineage>
        <taxon>Eukaryota</taxon>
        <taxon>Sar</taxon>
        <taxon>Stramenopiles</taxon>
        <taxon>Oomycota</taxon>
        <taxon>Peronosporomycetes</taxon>
        <taxon>Peronosporales</taxon>
        <taxon>Peronosporaceae</taxon>
        <taxon>Peronosclerospora</taxon>
    </lineage>
</organism>
<dbReference type="Proteomes" id="UP001163321">
    <property type="component" value="Chromosome 5"/>
</dbReference>
<protein>
    <submittedName>
        <fullName evidence="1">Uncharacterized protein</fullName>
    </submittedName>
</protein>
<reference evidence="1 2" key="1">
    <citation type="journal article" date="2022" name="bioRxiv">
        <title>The genome of the oomycete Peronosclerospora sorghi, a cosmopolitan pathogen of maize and sorghum, is inflated with dispersed pseudogenes.</title>
        <authorList>
            <person name="Fletcher K."/>
            <person name="Martin F."/>
            <person name="Isakeit T."/>
            <person name="Cavanaugh K."/>
            <person name="Magill C."/>
            <person name="Michelmore R."/>
        </authorList>
    </citation>
    <scope>NUCLEOTIDE SEQUENCE [LARGE SCALE GENOMIC DNA]</scope>
    <source>
        <strain evidence="1">P6</strain>
    </source>
</reference>
<dbReference type="EMBL" id="CM047584">
    <property type="protein sequence ID" value="KAI9911811.1"/>
    <property type="molecule type" value="Genomic_DNA"/>
</dbReference>
<name>A0ACC0W281_9STRA</name>
<proteinExistence type="predicted"/>
<gene>
    <name evidence="1" type="ORF">PsorP6_009877</name>
</gene>
<evidence type="ECO:0000313" key="2">
    <source>
        <dbReference type="Proteomes" id="UP001163321"/>
    </source>
</evidence>
<comment type="caution">
    <text evidence="1">The sequence shown here is derived from an EMBL/GenBank/DDBJ whole genome shotgun (WGS) entry which is preliminary data.</text>
</comment>
<evidence type="ECO:0000313" key="1">
    <source>
        <dbReference type="EMBL" id="KAI9911811.1"/>
    </source>
</evidence>